<dbReference type="PANTHER" id="PTHR47561:SF1">
    <property type="entry name" value="POLYSACCHARIDE DEACETYLASE FAMILY PROTEIN (AFU_ORTHOLOGUE AFUA_6G05030)"/>
    <property type="match status" value="1"/>
</dbReference>
<dbReference type="SUPFAM" id="SSF88713">
    <property type="entry name" value="Glycoside hydrolase/deacetylase"/>
    <property type="match status" value="1"/>
</dbReference>
<dbReference type="InterPro" id="IPR011330">
    <property type="entry name" value="Glyco_hydro/deAcase_b/a-brl"/>
</dbReference>
<name>A0A419DBE0_9BACT</name>
<protein>
    <submittedName>
        <fullName evidence="2">DUF3473 domain-containing protein</fullName>
    </submittedName>
</protein>
<dbReference type="PANTHER" id="PTHR47561">
    <property type="entry name" value="POLYSACCHARIDE DEACETYLASE FAMILY PROTEIN (AFU_ORTHOLOGUE AFUA_6G05030)"/>
    <property type="match status" value="1"/>
</dbReference>
<evidence type="ECO:0000313" key="3">
    <source>
        <dbReference type="Proteomes" id="UP000285655"/>
    </source>
</evidence>
<sequence length="292" mass="33679">MVTVKSIIKNNIKNCLSFDIEGFIESNKQSFYIDKKYVSKSEEQYEIEKNTEFILAFLDEAGVKATFFFLGRICRDIPHVIKETARYGHEIACHSHEHLRIFGLTKDKFRENVAYAKKILEDVSGYKVAGFRAPDFSITKSNLWALDVLKETGFIYDSSICPTGIHDVYGIGDAEPFIHTLNNGLIEFPASTVKILGKRLPYAGGGYFRLYPLILTKYLIQKSNKNGQPCMFYLHPYEMGPVIPCIYELGYYRRFRHYYNCNKSSNRLKEIIQVFNFSTCIEILQDRGLINS</sequence>
<dbReference type="AlphaFoldDB" id="A0A419DBE0"/>
<dbReference type="CDD" id="cd10941">
    <property type="entry name" value="CE4_PuuE_HpPgdA_like_2"/>
    <property type="match status" value="1"/>
</dbReference>
<proteinExistence type="predicted"/>
<dbReference type="InterPro" id="IPR022560">
    <property type="entry name" value="DUF3473"/>
</dbReference>
<comment type="caution">
    <text evidence="2">The sequence shown here is derived from an EMBL/GenBank/DDBJ whole genome shotgun (WGS) entry which is preliminary data.</text>
</comment>
<dbReference type="EMBL" id="QZJW01000045">
    <property type="protein sequence ID" value="RJO60414.1"/>
    <property type="molecule type" value="Genomic_DNA"/>
</dbReference>
<organism evidence="2 3">
    <name type="scientific">candidate division WS5 bacterium</name>
    <dbReference type="NCBI Taxonomy" id="2093353"/>
    <lineage>
        <taxon>Bacteria</taxon>
        <taxon>candidate division WS5</taxon>
    </lineage>
</organism>
<evidence type="ECO:0000259" key="1">
    <source>
        <dbReference type="PROSITE" id="PS51677"/>
    </source>
</evidence>
<feature type="domain" description="NodB homology" evidence="1">
    <location>
        <begin position="35"/>
        <end position="292"/>
    </location>
</feature>
<dbReference type="Proteomes" id="UP000285655">
    <property type="component" value="Unassembled WGS sequence"/>
</dbReference>
<accession>A0A419DBE0</accession>
<dbReference type="GO" id="GO:0005975">
    <property type="term" value="P:carbohydrate metabolic process"/>
    <property type="evidence" value="ECO:0007669"/>
    <property type="project" value="InterPro"/>
</dbReference>
<dbReference type="InterPro" id="IPR045235">
    <property type="entry name" value="PuuE_HpPgdA-like"/>
</dbReference>
<dbReference type="Pfam" id="PF11959">
    <property type="entry name" value="DUF3473"/>
    <property type="match status" value="1"/>
</dbReference>
<gene>
    <name evidence="2" type="ORF">C4544_05075</name>
</gene>
<dbReference type="InterPro" id="IPR002509">
    <property type="entry name" value="NODB_dom"/>
</dbReference>
<dbReference type="GO" id="GO:0016810">
    <property type="term" value="F:hydrolase activity, acting on carbon-nitrogen (but not peptide) bonds"/>
    <property type="evidence" value="ECO:0007669"/>
    <property type="project" value="InterPro"/>
</dbReference>
<dbReference type="PROSITE" id="PS51677">
    <property type="entry name" value="NODB"/>
    <property type="match status" value="1"/>
</dbReference>
<dbReference type="Gene3D" id="3.20.20.370">
    <property type="entry name" value="Glycoside hydrolase/deacetylase"/>
    <property type="match status" value="1"/>
</dbReference>
<reference evidence="2 3" key="1">
    <citation type="journal article" date="2017" name="ISME J.">
        <title>Energy and carbon metabolisms in a deep terrestrial subsurface fluid microbial community.</title>
        <authorList>
            <person name="Momper L."/>
            <person name="Jungbluth S.P."/>
            <person name="Lee M.D."/>
            <person name="Amend J.P."/>
        </authorList>
    </citation>
    <scope>NUCLEOTIDE SEQUENCE [LARGE SCALE GENOMIC DNA]</scope>
    <source>
        <strain evidence="2">SURF_29</strain>
    </source>
</reference>
<evidence type="ECO:0000313" key="2">
    <source>
        <dbReference type="EMBL" id="RJO60414.1"/>
    </source>
</evidence>
<dbReference type="Pfam" id="PF01522">
    <property type="entry name" value="Polysacc_deac_1"/>
    <property type="match status" value="1"/>
</dbReference>